<organism evidence="4 5">
    <name type="scientific">Fusarium zealandicum</name>
    <dbReference type="NCBI Taxonomy" id="1053134"/>
    <lineage>
        <taxon>Eukaryota</taxon>
        <taxon>Fungi</taxon>
        <taxon>Dikarya</taxon>
        <taxon>Ascomycota</taxon>
        <taxon>Pezizomycotina</taxon>
        <taxon>Sordariomycetes</taxon>
        <taxon>Hypocreomycetidae</taxon>
        <taxon>Hypocreales</taxon>
        <taxon>Nectriaceae</taxon>
        <taxon>Fusarium</taxon>
        <taxon>Fusarium staphyleae species complex</taxon>
    </lineage>
</organism>
<dbReference type="InterPro" id="IPR036291">
    <property type="entry name" value="NAD(P)-bd_dom_sf"/>
</dbReference>
<dbReference type="GO" id="GO:0000981">
    <property type="term" value="F:DNA-binding transcription factor activity, RNA polymerase II-specific"/>
    <property type="evidence" value="ECO:0007669"/>
    <property type="project" value="InterPro"/>
</dbReference>
<reference evidence="4" key="2">
    <citation type="submission" date="2020-05" db="EMBL/GenBank/DDBJ databases">
        <authorList>
            <person name="Kim H.-S."/>
            <person name="Proctor R.H."/>
            <person name="Brown D.W."/>
        </authorList>
    </citation>
    <scope>NUCLEOTIDE SEQUENCE</scope>
    <source>
        <strain evidence="4">NRRL 22465</strain>
    </source>
</reference>
<dbReference type="SUPFAM" id="SSF51735">
    <property type="entry name" value="NAD(P)-binding Rossmann-fold domains"/>
    <property type="match status" value="1"/>
</dbReference>
<name>A0A8H4UKE3_9HYPO</name>
<dbReference type="CDD" id="cd12148">
    <property type="entry name" value="fungal_TF_MHR"/>
    <property type="match status" value="1"/>
</dbReference>
<dbReference type="InterPro" id="IPR050987">
    <property type="entry name" value="AtrR-like"/>
</dbReference>
<comment type="caution">
    <text evidence="4">The sequence shown here is derived from an EMBL/GenBank/DDBJ whole genome shotgun (WGS) entry which is preliminary data.</text>
</comment>
<feature type="domain" description="Zn(2)-C6 fungal-type" evidence="3">
    <location>
        <begin position="234"/>
        <end position="264"/>
    </location>
</feature>
<evidence type="ECO:0000256" key="2">
    <source>
        <dbReference type="ARBA" id="ARBA00023242"/>
    </source>
</evidence>
<dbReference type="Proteomes" id="UP000635477">
    <property type="component" value="Unassembled WGS sequence"/>
</dbReference>
<dbReference type="InterPro" id="IPR036864">
    <property type="entry name" value="Zn2-C6_fun-type_DNA-bd_sf"/>
</dbReference>
<dbReference type="Pfam" id="PF04082">
    <property type="entry name" value="Fungal_trans"/>
    <property type="match status" value="1"/>
</dbReference>
<dbReference type="EMBL" id="JABEYC010000397">
    <property type="protein sequence ID" value="KAF4978074.1"/>
    <property type="molecule type" value="Genomic_DNA"/>
</dbReference>
<dbReference type="Gene3D" id="4.10.240.10">
    <property type="entry name" value="Zn(2)-C6 fungal-type DNA-binding domain"/>
    <property type="match status" value="1"/>
</dbReference>
<keyword evidence="5" id="KW-1185">Reference proteome</keyword>
<dbReference type="Pfam" id="PF00172">
    <property type="entry name" value="Zn_clus"/>
    <property type="match status" value="1"/>
</dbReference>
<dbReference type="AlphaFoldDB" id="A0A8H4UKE3"/>
<dbReference type="Gene3D" id="3.40.50.720">
    <property type="entry name" value="NAD(P)-binding Rossmann-like Domain"/>
    <property type="match status" value="1"/>
</dbReference>
<dbReference type="InterPro" id="IPR007219">
    <property type="entry name" value="XnlR_reg_dom"/>
</dbReference>
<protein>
    <recommendedName>
        <fullName evidence="3">Zn(2)-C6 fungal-type domain-containing protein</fullName>
    </recommendedName>
</protein>
<dbReference type="PANTHER" id="PTHR46910:SF25">
    <property type="entry name" value="ABC-TRANSPORTER-REGULATING TRANSCRIPTION FACTOR"/>
    <property type="match status" value="1"/>
</dbReference>
<dbReference type="SMART" id="SM00906">
    <property type="entry name" value="Fungal_trans"/>
    <property type="match status" value="1"/>
</dbReference>
<dbReference type="Pfam" id="PF00106">
    <property type="entry name" value="adh_short"/>
    <property type="match status" value="1"/>
</dbReference>
<dbReference type="GO" id="GO:0008270">
    <property type="term" value="F:zinc ion binding"/>
    <property type="evidence" value="ECO:0007669"/>
    <property type="project" value="InterPro"/>
</dbReference>
<sequence length="817" mass="90153">MASKSPVALILGAGANIGKSVGRAFAAKGYKVALAARSLREEDSTPDHLNVRSDFSDPESIEKVFTKVKSQLGSPSVVIYNASASTACDAKNPLKLPLKDFTHDLTINTTSAFVAAQQAALAFEELPDSASRTFIYTGNCTNVLAIVPYMDLGVGKSATAHVIQCASEAYKSKGFKFYYADERQADGSPSYSGIDGPAHAEFYTQLAEGDSQGPWQQTEGAARGRKASTGRSEACDICHKKKIRCLPSNQGCAHCIKLDALCHFTPTPPKKKPRKPAAFKYIQQLEERLKNMEGLLEKGLPATQQAPTDFMLDESIMNLDTNGTTEGDTGVRDLQMAMVNQQAVSSNDGFLADLSCSPWLQGNGKIPGKISLIDNDLLSPRRPFASGKESLSLGPFSLPTFQGLPTRLVALELVKDAFRSSNNAFPLFDEQSFLQQLENQYPSSSPSDPAWWACINVVLAIAHRFRSMRNLETEYENTQACGYLHSNGIVVSGLNVLHHSLPAVQALVFTASAVRLAHAMGLHRKTQSMGFTPAETEQGRRVFWTAYFLDKDISLRMGQPFTQDDDDMDAELPTENITELRVCSGEPCSVDFFRCRIGLAIIQGQFYQRLYSVQASWKSEVQRETAAQELHSILSYWKRGVKIDFYDDSLVPFQAHLKPDIVHLLILRFTYLNCLIMIDRHLPAKEQSSVDASSESPEPLERVCIYESRKAVRLIQTTPHGDYACVWLLLHPIFAAVTTLLGNVVNSPESPRTRSDFQVVQPFIRLVELLAADNRTCARSEKAKKMHASCSDWMARATEAVDWADMGFNRTGLIQVS</sequence>
<dbReference type="CDD" id="cd00067">
    <property type="entry name" value="GAL4"/>
    <property type="match status" value="1"/>
</dbReference>
<proteinExistence type="predicted"/>
<evidence type="ECO:0000256" key="1">
    <source>
        <dbReference type="ARBA" id="ARBA00022723"/>
    </source>
</evidence>
<dbReference type="GO" id="GO:0006351">
    <property type="term" value="P:DNA-templated transcription"/>
    <property type="evidence" value="ECO:0007669"/>
    <property type="project" value="InterPro"/>
</dbReference>
<dbReference type="SUPFAM" id="SSF57701">
    <property type="entry name" value="Zn2/Cys6 DNA-binding domain"/>
    <property type="match status" value="1"/>
</dbReference>
<dbReference type="GO" id="GO:0003677">
    <property type="term" value="F:DNA binding"/>
    <property type="evidence" value="ECO:0007669"/>
    <property type="project" value="InterPro"/>
</dbReference>
<reference evidence="4" key="1">
    <citation type="journal article" date="2020" name="BMC Genomics">
        <title>Correction to: Identification and distribution of gene clusters required for synthesis of sphingolipid metabolism inhibitors in diverse species of the filamentous fungus Fusarium.</title>
        <authorList>
            <person name="Kim H.S."/>
            <person name="Lohmar J.M."/>
            <person name="Busman M."/>
            <person name="Brown D.W."/>
            <person name="Naumann T.A."/>
            <person name="Divon H.H."/>
            <person name="Lysoe E."/>
            <person name="Uhlig S."/>
            <person name="Proctor R.H."/>
        </authorList>
    </citation>
    <scope>NUCLEOTIDE SEQUENCE</scope>
    <source>
        <strain evidence="4">NRRL 22465</strain>
    </source>
</reference>
<dbReference type="PANTHER" id="PTHR46910">
    <property type="entry name" value="TRANSCRIPTION FACTOR PDR1"/>
    <property type="match status" value="1"/>
</dbReference>
<dbReference type="InterPro" id="IPR001138">
    <property type="entry name" value="Zn2Cys6_DnaBD"/>
</dbReference>
<keyword evidence="1" id="KW-0479">Metal-binding</keyword>
<dbReference type="InterPro" id="IPR002347">
    <property type="entry name" value="SDR_fam"/>
</dbReference>
<gene>
    <name evidence="4" type="ORF">FZEAL_5500</name>
</gene>
<dbReference type="OrthoDB" id="2123952at2759"/>
<evidence type="ECO:0000313" key="5">
    <source>
        <dbReference type="Proteomes" id="UP000635477"/>
    </source>
</evidence>
<evidence type="ECO:0000313" key="4">
    <source>
        <dbReference type="EMBL" id="KAF4978074.1"/>
    </source>
</evidence>
<dbReference type="PROSITE" id="PS00463">
    <property type="entry name" value="ZN2_CY6_FUNGAL_1"/>
    <property type="match status" value="1"/>
</dbReference>
<evidence type="ECO:0000259" key="3">
    <source>
        <dbReference type="PROSITE" id="PS50048"/>
    </source>
</evidence>
<keyword evidence="2" id="KW-0539">Nucleus</keyword>
<accession>A0A8H4UKE3</accession>
<dbReference type="SMART" id="SM00066">
    <property type="entry name" value="GAL4"/>
    <property type="match status" value="1"/>
</dbReference>
<dbReference type="PROSITE" id="PS50048">
    <property type="entry name" value="ZN2_CY6_FUNGAL_2"/>
    <property type="match status" value="1"/>
</dbReference>